<feature type="compositionally biased region" description="Low complexity" evidence="1">
    <location>
        <begin position="64"/>
        <end position="73"/>
    </location>
</feature>
<accession>A0AAD8PJS6</accession>
<evidence type="ECO:0000256" key="1">
    <source>
        <dbReference type="SAM" id="MobiDB-lite"/>
    </source>
</evidence>
<comment type="caution">
    <text evidence="2">The sequence shown here is derived from an EMBL/GenBank/DDBJ whole genome shotgun (WGS) entry which is preliminary data.</text>
</comment>
<gene>
    <name evidence="2" type="ORF">LY79DRAFT_585205</name>
</gene>
<proteinExistence type="predicted"/>
<reference evidence="2" key="1">
    <citation type="submission" date="2021-06" db="EMBL/GenBank/DDBJ databases">
        <title>Comparative genomics, transcriptomics and evolutionary studies reveal genomic signatures of adaptation to plant cell wall in hemibiotrophic fungi.</title>
        <authorList>
            <consortium name="DOE Joint Genome Institute"/>
            <person name="Baroncelli R."/>
            <person name="Diaz J.F."/>
            <person name="Benocci T."/>
            <person name="Peng M."/>
            <person name="Battaglia E."/>
            <person name="Haridas S."/>
            <person name="Andreopoulos W."/>
            <person name="Labutti K."/>
            <person name="Pangilinan J."/>
            <person name="Floch G.L."/>
            <person name="Makela M.R."/>
            <person name="Henrissat B."/>
            <person name="Grigoriev I.V."/>
            <person name="Crouch J.A."/>
            <person name="De Vries R.P."/>
            <person name="Sukno S.A."/>
            <person name="Thon M.R."/>
        </authorList>
    </citation>
    <scope>NUCLEOTIDE SEQUENCE</scope>
    <source>
        <strain evidence="2">CBS 125086</strain>
    </source>
</reference>
<sequence>MWLGSIDDEESIGRLSYPQCTSATCVNNAQEIDFPSSLSEKKDTSGYLGKKAVTVPESPEQSPAGTTSSSTSGATKGLGYIRVRVTDDTLTSDMAFNMLAKLQNRKPIVAGNFSFFNCQDATSPTATINARTCCTVTMAVMDTIHAIIVGMVPGCNYAVTNRDLGGPPLPPTAQKKTTSWLMEQEVN</sequence>
<dbReference type="RefSeq" id="XP_060407085.1">
    <property type="nucleotide sequence ID" value="XM_060560482.1"/>
</dbReference>
<feature type="compositionally biased region" description="Polar residues" evidence="1">
    <location>
        <begin position="174"/>
        <end position="187"/>
    </location>
</feature>
<evidence type="ECO:0000313" key="2">
    <source>
        <dbReference type="EMBL" id="KAK1564285.1"/>
    </source>
</evidence>
<evidence type="ECO:0000313" key="3">
    <source>
        <dbReference type="Proteomes" id="UP001230504"/>
    </source>
</evidence>
<dbReference type="Proteomes" id="UP001230504">
    <property type="component" value="Unassembled WGS sequence"/>
</dbReference>
<dbReference type="GeneID" id="85444722"/>
<keyword evidence="3" id="KW-1185">Reference proteome</keyword>
<name>A0AAD8PJS6_9PEZI</name>
<feature type="region of interest" description="Disordered" evidence="1">
    <location>
        <begin position="164"/>
        <end position="187"/>
    </location>
</feature>
<dbReference type="EMBL" id="JAHLJV010000189">
    <property type="protein sequence ID" value="KAK1564285.1"/>
    <property type="molecule type" value="Genomic_DNA"/>
</dbReference>
<dbReference type="AlphaFoldDB" id="A0AAD8PJS6"/>
<feature type="region of interest" description="Disordered" evidence="1">
    <location>
        <begin position="52"/>
        <end position="73"/>
    </location>
</feature>
<protein>
    <submittedName>
        <fullName evidence="2">Uncharacterized protein</fullName>
    </submittedName>
</protein>
<organism evidence="2 3">
    <name type="scientific">Colletotrichum navitas</name>
    <dbReference type="NCBI Taxonomy" id="681940"/>
    <lineage>
        <taxon>Eukaryota</taxon>
        <taxon>Fungi</taxon>
        <taxon>Dikarya</taxon>
        <taxon>Ascomycota</taxon>
        <taxon>Pezizomycotina</taxon>
        <taxon>Sordariomycetes</taxon>
        <taxon>Hypocreomycetidae</taxon>
        <taxon>Glomerellales</taxon>
        <taxon>Glomerellaceae</taxon>
        <taxon>Colletotrichum</taxon>
        <taxon>Colletotrichum graminicola species complex</taxon>
    </lineage>
</organism>